<dbReference type="STRING" id="1142394.PSMK_11140"/>
<feature type="domain" description="Flavoprotein" evidence="1">
    <location>
        <begin position="14"/>
        <end position="189"/>
    </location>
</feature>
<dbReference type="EC" id="4.1.1.36" evidence="2"/>
<dbReference type="PANTHER" id="PTHR14359:SF6">
    <property type="entry name" value="PHOSPHOPANTOTHENOYLCYSTEINE DECARBOXYLASE"/>
    <property type="match status" value="1"/>
</dbReference>
<proteinExistence type="predicted"/>
<dbReference type="OrthoDB" id="9802554at2"/>
<dbReference type="KEGG" id="phm:PSMK_11140"/>
<gene>
    <name evidence="2" type="primary">coaC</name>
    <name evidence="2" type="ordered locus">PSMK_11140</name>
</gene>
<dbReference type="GO" id="GO:0004633">
    <property type="term" value="F:phosphopantothenoylcysteine decarboxylase activity"/>
    <property type="evidence" value="ECO:0007669"/>
    <property type="project" value="UniProtKB-EC"/>
</dbReference>
<evidence type="ECO:0000259" key="1">
    <source>
        <dbReference type="Pfam" id="PF02441"/>
    </source>
</evidence>
<dbReference type="InterPro" id="IPR036551">
    <property type="entry name" value="Flavin_trans-like"/>
</dbReference>
<dbReference type="RefSeq" id="WP_014436492.1">
    <property type="nucleotide sequence ID" value="NC_017080.1"/>
</dbReference>
<dbReference type="Pfam" id="PF02441">
    <property type="entry name" value="Flavoprotein"/>
    <property type="match status" value="1"/>
</dbReference>
<sequence>MPEAAGEAAGRPRRVLVGVSGGIAAYKSATLVSRLVQAGCEVRCAMTASATRFLGPLTLRSLSGAAVATSLWDAYDEPSSPHVGLARWADAAVVAPCSANLLARLAAGFCDDPVALAVTALPAGRPLVLAPAMNADMWANPVVRRNLAALRDLLPDLSTVGPESGWQACRTGGAGRMAEPEAIRDAVLGRLA</sequence>
<dbReference type="PANTHER" id="PTHR14359">
    <property type="entry name" value="HOMO-OLIGOMERIC FLAVIN CONTAINING CYS DECARBOXYLASE FAMILY"/>
    <property type="match status" value="1"/>
</dbReference>
<name>I0IDD5_PHYMF</name>
<dbReference type="HOGENOM" id="CLU_033319_2_0_0"/>
<protein>
    <submittedName>
        <fullName evidence="2">Putative phosphopantothenoylcysteine decarboxylase</fullName>
        <ecNumber evidence="2">4.1.1.36</ecNumber>
    </submittedName>
</protein>
<keyword evidence="3" id="KW-1185">Reference proteome</keyword>
<keyword evidence="2" id="KW-0456">Lyase</keyword>
<dbReference type="Gene3D" id="3.40.50.1950">
    <property type="entry name" value="Flavin prenyltransferase-like"/>
    <property type="match status" value="1"/>
</dbReference>
<dbReference type="AlphaFoldDB" id="I0IDD5"/>
<dbReference type="eggNOG" id="COG0452">
    <property type="taxonomic scope" value="Bacteria"/>
</dbReference>
<evidence type="ECO:0000313" key="2">
    <source>
        <dbReference type="EMBL" id="BAM03273.1"/>
    </source>
</evidence>
<evidence type="ECO:0000313" key="3">
    <source>
        <dbReference type="Proteomes" id="UP000007881"/>
    </source>
</evidence>
<dbReference type="SUPFAM" id="SSF52507">
    <property type="entry name" value="Homo-oligomeric flavin-containing Cys decarboxylases, HFCD"/>
    <property type="match status" value="1"/>
</dbReference>
<dbReference type="GO" id="GO:0015937">
    <property type="term" value="P:coenzyme A biosynthetic process"/>
    <property type="evidence" value="ECO:0007669"/>
    <property type="project" value="TreeGrafter"/>
</dbReference>
<dbReference type="GO" id="GO:0010181">
    <property type="term" value="F:FMN binding"/>
    <property type="evidence" value="ECO:0007669"/>
    <property type="project" value="TreeGrafter"/>
</dbReference>
<reference evidence="2 3" key="1">
    <citation type="submission" date="2012-02" db="EMBL/GenBank/DDBJ databases">
        <title>Complete genome sequence of Phycisphaera mikurensis NBRC 102666.</title>
        <authorList>
            <person name="Ankai A."/>
            <person name="Hosoyama A."/>
            <person name="Terui Y."/>
            <person name="Sekine M."/>
            <person name="Fukai R."/>
            <person name="Kato Y."/>
            <person name="Nakamura S."/>
            <person name="Yamada-Narita S."/>
            <person name="Kawakoshi A."/>
            <person name="Fukunaga Y."/>
            <person name="Yamazaki S."/>
            <person name="Fujita N."/>
        </authorList>
    </citation>
    <scope>NUCLEOTIDE SEQUENCE [LARGE SCALE GENOMIC DNA]</scope>
    <source>
        <strain evidence="3">NBRC 102666 / KCTC 22515 / FYK2301M01</strain>
    </source>
</reference>
<dbReference type="Proteomes" id="UP000007881">
    <property type="component" value="Chromosome"/>
</dbReference>
<dbReference type="GO" id="GO:0071513">
    <property type="term" value="C:phosphopantothenoylcysteine decarboxylase complex"/>
    <property type="evidence" value="ECO:0007669"/>
    <property type="project" value="TreeGrafter"/>
</dbReference>
<accession>I0IDD5</accession>
<organism evidence="2 3">
    <name type="scientific">Phycisphaera mikurensis (strain NBRC 102666 / KCTC 22515 / FYK2301M01)</name>
    <dbReference type="NCBI Taxonomy" id="1142394"/>
    <lineage>
        <taxon>Bacteria</taxon>
        <taxon>Pseudomonadati</taxon>
        <taxon>Planctomycetota</taxon>
        <taxon>Phycisphaerae</taxon>
        <taxon>Phycisphaerales</taxon>
        <taxon>Phycisphaeraceae</taxon>
        <taxon>Phycisphaera</taxon>
    </lineage>
</organism>
<dbReference type="InterPro" id="IPR003382">
    <property type="entry name" value="Flavoprotein"/>
</dbReference>
<dbReference type="EMBL" id="AP012338">
    <property type="protein sequence ID" value="BAM03273.1"/>
    <property type="molecule type" value="Genomic_DNA"/>
</dbReference>